<dbReference type="GO" id="GO:0006779">
    <property type="term" value="P:porphyrin-containing compound biosynthetic process"/>
    <property type="evidence" value="ECO:0007669"/>
    <property type="project" value="InterPro"/>
</dbReference>
<comment type="caution">
    <text evidence="2">The sequence shown here is derived from an EMBL/GenBank/DDBJ whole genome shotgun (WGS) entry which is preliminary data.</text>
</comment>
<reference evidence="2" key="2">
    <citation type="submission" date="2021-04" db="EMBL/GenBank/DDBJ databases">
        <authorList>
            <person name="Gilroy R."/>
        </authorList>
    </citation>
    <scope>NUCLEOTIDE SEQUENCE</scope>
    <source>
        <strain evidence="2">CHK192-9172</strain>
    </source>
</reference>
<organism evidence="2 3">
    <name type="scientific">Candidatus Eubacterium avistercoris</name>
    <dbReference type="NCBI Taxonomy" id="2838567"/>
    <lineage>
        <taxon>Bacteria</taxon>
        <taxon>Bacillati</taxon>
        <taxon>Bacillota</taxon>
        <taxon>Clostridia</taxon>
        <taxon>Eubacteriales</taxon>
        <taxon>Eubacteriaceae</taxon>
        <taxon>Eubacterium</taxon>
    </lineage>
</organism>
<dbReference type="Pfam" id="PF01208">
    <property type="entry name" value="URO-D"/>
    <property type="match status" value="1"/>
</dbReference>
<dbReference type="EMBL" id="DXCH01000003">
    <property type="protein sequence ID" value="HIZ06316.1"/>
    <property type="molecule type" value="Genomic_DNA"/>
</dbReference>
<dbReference type="InterPro" id="IPR000257">
    <property type="entry name" value="Uroporphyrinogen_deCOase"/>
</dbReference>
<dbReference type="InterPro" id="IPR052024">
    <property type="entry name" value="Methanogen_methyltrans"/>
</dbReference>
<sequence length="330" mass="38789">MKEMTPKERVWAFFHHEPTDELPTDEGIFVLFNPETYAERPPHTTGGTDWFGVKWKYEASVDAIAPDHTQPPVLEDIYDWKEVVKFPDLDAWDWSKVEEIDHISEIDRENKVFEMMFVNGPFERLHMLMGFENALCALITDPEEVSAFFDAFMEWKLKLMEKVISIYKPDVLMFHDDWGTQNGMFFSPDTWRELIKPQIKKAVDRCHELGVLFDMHSCGKMEEIVPEFVELGIDAWQGMEINDIPKLKAITGNKLSYHTTPDYQKYQTEELAGTLTEEDLRRRVRETFYKTAKGYCYRPMFLPFGGWSKDVMIDEILKCGKTVYKDPQYQ</sequence>
<dbReference type="GO" id="GO:0004853">
    <property type="term" value="F:uroporphyrinogen decarboxylase activity"/>
    <property type="evidence" value="ECO:0007669"/>
    <property type="project" value="InterPro"/>
</dbReference>
<dbReference type="PANTHER" id="PTHR47099">
    <property type="entry name" value="METHYLCOBAMIDE:COM METHYLTRANSFERASE MTBA"/>
    <property type="match status" value="1"/>
</dbReference>
<dbReference type="Gene3D" id="3.20.20.210">
    <property type="match status" value="1"/>
</dbReference>
<dbReference type="AlphaFoldDB" id="A0A9D2D0H1"/>
<accession>A0A9D2D0H1</accession>
<evidence type="ECO:0000313" key="2">
    <source>
        <dbReference type="EMBL" id="HIZ06316.1"/>
    </source>
</evidence>
<evidence type="ECO:0000313" key="3">
    <source>
        <dbReference type="Proteomes" id="UP000824024"/>
    </source>
</evidence>
<dbReference type="InterPro" id="IPR038071">
    <property type="entry name" value="UROD/MetE-like_sf"/>
</dbReference>
<reference evidence="2" key="1">
    <citation type="journal article" date="2021" name="PeerJ">
        <title>Extensive microbial diversity within the chicken gut microbiome revealed by metagenomics and culture.</title>
        <authorList>
            <person name="Gilroy R."/>
            <person name="Ravi A."/>
            <person name="Getino M."/>
            <person name="Pursley I."/>
            <person name="Horton D.L."/>
            <person name="Alikhan N.F."/>
            <person name="Baker D."/>
            <person name="Gharbi K."/>
            <person name="Hall N."/>
            <person name="Watson M."/>
            <person name="Adriaenssens E.M."/>
            <person name="Foster-Nyarko E."/>
            <person name="Jarju S."/>
            <person name="Secka A."/>
            <person name="Antonio M."/>
            <person name="Oren A."/>
            <person name="Chaudhuri R.R."/>
            <person name="La Ragione R."/>
            <person name="Hildebrand F."/>
            <person name="Pallen M.J."/>
        </authorList>
    </citation>
    <scope>NUCLEOTIDE SEQUENCE</scope>
    <source>
        <strain evidence="2">CHK192-9172</strain>
    </source>
</reference>
<evidence type="ECO:0000259" key="1">
    <source>
        <dbReference type="Pfam" id="PF01208"/>
    </source>
</evidence>
<protein>
    <recommendedName>
        <fullName evidence="1">Uroporphyrinogen decarboxylase (URO-D) domain-containing protein</fullName>
    </recommendedName>
</protein>
<feature type="domain" description="Uroporphyrinogen decarboxylase (URO-D)" evidence="1">
    <location>
        <begin position="68"/>
        <end position="250"/>
    </location>
</feature>
<dbReference type="SUPFAM" id="SSF51726">
    <property type="entry name" value="UROD/MetE-like"/>
    <property type="match status" value="1"/>
</dbReference>
<dbReference type="PANTHER" id="PTHR47099:SF1">
    <property type="entry name" value="METHYLCOBAMIDE:COM METHYLTRANSFERASE MTBA"/>
    <property type="match status" value="1"/>
</dbReference>
<proteinExistence type="predicted"/>
<gene>
    <name evidence="2" type="ORF">IAA08_00090</name>
</gene>
<name>A0A9D2D0H1_9FIRM</name>
<dbReference type="Proteomes" id="UP000824024">
    <property type="component" value="Unassembled WGS sequence"/>
</dbReference>